<dbReference type="AlphaFoldDB" id="A0AAW0CPD5"/>
<protein>
    <submittedName>
        <fullName evidence="2">Uncharacterized protein</fullName>
    </submittedName>
</protein>
<evidence type="ECO:0000313" key="3">
    <source>
        <dbReference type="Proteomes" id="UP001362999"/>
    </source>
</evidence>
<evidence type="ECO:0000256" key="1">
    <source>
        <dbReference type="SAM" id="SignalP"/>
    </source>
</evidence>
<proteinExistence type="predicted"/>
<evidence type="ECO:0000313" key="2">
    <source>
        <dbReference type="EMBL" id="KAK7040572.1"/>
    </source>
</evidence>
<keyword evidence="3" id="KW-1185">Reference proteome</keyword>
<organism evidence="2 3">
    <name type="scientific">Favolaschia claudopus</name>
    <dbReference type="NCBI Taxonomy" id="2862362"/>
    <lineage>
        <taxon>Eukaryota</taxon>
        <taxon>Fungi</taxon>
        <taxon>Dikarya</taxon>
        <taxon>Basidiomycota</taxon>
        <taxon>Agaricomycotina</taxon>
        <taxon>Agaricomycetes</taxon>
        <taxon>Agaricomycetidae</taxon>
        <taxon>Agaricales</taxon>
        <taxon>Marasmiineae</taxon>
        <taxon>Mycenaceae</taxon>
        <taxon>Favolaschia</taxon>
    </lineage>
</organism>
<dbReference type="EMBL" id="JAWWNJ010000015">
    <property type="protein sequence ID" value="KAK7040572.1"/>
    <property type="molecule type" value="Genomic_DNA"/>
</dbReference>
<gene>
    <name evidence="2" type="ORF">R3P38DRAFT_3461579</name>
</gene>
<keyword evidence="1" id="KW-0732">Signal</keyword>
<reference evidence="2 3" key="1">
    <citation type="journal article" date="2024" name="J Genomics">
        <title>Draft genome sequencing and assembly of Favolaschia claudopus CIRM-BRFM 2984 isolated from oak limbs.</title>
        <authorList>
            <person name="Navarro D."/>
            <person name="Drula E."/>
            <person name="Chaduli D."/>
            <person name="Cazenave R."/>
            <person name="Ahrendt S."/>
            <person name="Wang J."/>
            <person name="Lipzen A."/>
            <person name="Daum C."/>
            <person name="Barry K."/>
            <person name="Grigoriev I.V."/>
            <person name="Favel A."/>
            <person name="Rosso M.N."/>
            <person name="Martin F."/>
        </authorList>
    </citation>
    <scope>NUCLEOTIDE SEQUENCE [LARGE SCALE GENOMIC DNA]</scope>
    <source>
        <strain evidence="2 3">CIRM-BRFM 2984</strain>
    </source>
</reference>
<accession>A0AAW0CPD5</accession>
<sequence length="163" mass="18116">MKAALFPTLLAVVGGNWRQYCGSGGTLGVPCSCSVWQVCKPKSRIQDLVRLNHVGQPYLVALYLTELDIVSLAGAIRVVENLEGQWLPLVRQLMVPLKYMMSTPTAIQQLSLSYNVPKGMWEAVETRIYTFSNVAALDAVFASVETNVWKLLQQAEEWNTPSK</sequence>
<feature type="chain" id="PRO_5043384750" evidence="1">
    <location>
        <begin position="16"/>
        <end position="163"/>
    </location>
</feature>
<dbReference type="Proteomes" id="UP001362999">
    <property type="component" value="Unassembled WGS sequence"/>
</dbReference>
<feature type="signal peptide" evidence="1">
    <location>
        <begin position="1"/>
        <end position="15"/>
    </location>
</feature>
<comment type="caution">
    <text evidence="2">The sequence shown here is derived from an EMBL/GenBank/DDBJ whole genome shotgun (WGS) entry which is preliminary data.</text>
</comment>
<name>A0AAW0CPD5_9AGAR</name>